<sequence>MVGFRKKYKPYVPKYLPPQPKKVTWGFDSRDLIIKLFKRGFGIDDICRQTRNRRFFVESIIQRYEAGLPTCRQCGKRLSHNAHGEFYCSHRCYWDSRFNPYFPGQENRYHLPNCRNCGKPFKPRSDANLFCSWQCYIQCPNRMEIIPKRESTRSVVNNCRFCNAPVRVPKSHLKMGKGKYCGRACYAKARRSRHAPSHNPATATPNSPAPLQATS</sequence>
<evidence type="ECO:0000313" key="3">
    <source>
        <dbReference type="Proteomes" id="UP000028194"/>
    </source>
</evidence>
<accession>A0A075MQU5</accession>
<dbReference type="HOGENOM" id="CLU_1280732_0_0_2"/>
<organism evidence="2 3">
    <name type="scientific">Candidatus Nitrososphaera evergladensis SR1</name>
    <dbReference type="NCBI Taxonomy" id="1459636"/>
    <lineage>
        <taxon>Archaea</taxon>
        <taxon>Nitrososphaerota</taxon>
        <taxon>Nitrososphaeria</taxon>
        <taxon>Nitrososphaerales</taxon>
        <taxon>Nitrososphaeraceae</taxon>
        <taxon>Nitrososphaera</taxon>
    </lineage>
</organism>
<feature type="compositionally biased region" description="Low complexity" evidence="1">
    <location>
        <begin position="199"/>
        <end position="215"/>
    </location>
</feature>
<dbReference type="AlphaFoldDB" id="A0A075MQU5"/>
<protein>
    <submittedName>
        <fullName evidence="2">Uncharacterized protein</fullName>
    </submittedName>
</protein>
<evidence type="ECO:0000256" key="1">
    <source>
        <dbReference type="SAM" id="MobiDB-lite"/>
    </source>
</evidence>
<dbReference type="EMBL" id="CP007174">
    <property type="protein sequence ID" value="AIF83916.1"/>
    <property type="molecule type" value="Genomic_DNA"/>
</dbReference>
<keyword evidence="3" id="KW-1185">Reference proteome</keyword>
<dbReference type="KEGG" id="nev:NTE_01856"/>
<evidence type="ECO:0000313" key="2">
    <source>
        <dbReference type="EMBL" id="AIF83916.1"/>
    </source>
</evidence>
<proteinExistence type="predicted"/>
<reference evidence="2 3" key="1">
    <citation type="journal article" date="2014" name="PLoS ONE">
        <title>Genome Sequence of Candidatus Nitrososphaera evergladensis from Group I.1b Enriched from Everglades Soil Reveals Novel Genomic Features of the Ammonia-Oxidizing Archaea.</title>
        <authorList>
            <person name="Zhalnina K.V."/>
            <person name="Dias R."/>
            <person name="Leonard M.T."/>
            <person name="Dorr de Quadros P."/>
            <person name="Camargo F.A."/>
            <person name="Drew J.C."/>
            <person name="Farmerie W.G."/>
            <person name="Daroub S.H."/>
            <person name="Triplett E.W."/>
        </authorList>
    </citation>
    <scope>NUCLEOTIDE SEQUENCE [LARGE SCALE GENOMIC DNA]</scope>
    <source>
        <strain evidence="2 3">SR1</strain>
    </source>
</reference>
<dbReference type="Proteomes" id="UP000028194">
    <property type="component" value="Chromosome"/>
</dbReference>
<gene>
    <name evidence="2" type="ORF">NTE_01856</name>
</gene>
<feature type="region of interest" description="Disordered" evidence="1">
    <location>
        <begin position="192"/>
        <end position="215"/>
    </location>
</feature>
<name>A0A075MQU5_9ARCH</name>